<dbReference type="PROSITE" id="PS51257">
    <property type="entry name" value="PROKAR_LIPOPROTEIN"/>
    <property type="match status" value="1"/>
</dbReference>
<evidence type="ECO:0000256" key="4">
    <source>
        <dbReference type="SAM" id="MobiDB-lite"/>
    </source>
</evidence>
<keyword evidence="6" id="KW-1185">Reference proteome</keyword>
<feature type="region of interest" description="Disordered" evidence="4">
    <location>
        <begin position="449"/>
        <end position="468"/>
    </location>
</feature>
<keyword evidence="3" id="KW-0315">Glutamine amidotransferase</keyword>
<dbReference type="SUPFAM" id="SSF56235">
    <property type="entry name" value="N-terminal nucleophile aminohydrolases (Ntn hydrolases)"/>
    <property type="match status" value="1"/>
</dbReference>
<protein>
    <submittedName>
        <fullName evidence="7">Asparagine synthetase domain-containing protein 1-like isoform X1</fullName>
    </submittedName>
</protein>
<dbReference type="InterPro" id="IPR001962">
    <property type="entry name" value="Asn_synthase"/>
</dbReference>
<gene>
    <name evidence="7" type="primary">LOC106471747</name>
</gene>
<keyword evidence="2" id="KW-0061">Asparagine biosynthesis</keyword>
<name>A0ABM1TJK4_LIMPO</name>
<dbReference type="PANTHER" id="PTHR45937:SF1">
    <property type="entry name" value="ASPARAGINE SYNTHETASE DOMAIN-CONTAINING PROTEIN 1"/>
    <property type="match status" value="1"/>
</dbReference>
<dbReference type="RefSeq" id="XP_022256060.1">
    <property type="nucleotide sequence ID" value="XM_022400352.1"/>
</dbReference>
<evidence type="ECO:0000313" key="6">
    <source>
        <dbReference type="Proteomes" id="UP000694941"/>
    </source>
</evidence>
<accession>A0ABM1TJK4</accession>
<evidence type="ECO:0000256" key="5">
    <source>
        <dbReference type="SAM" id="Phobius"/>
    </source>
</evidence>
<dbReference type="InterPro" id="IPR014729">
    <property type="entry name" value="Rossmann-like_a/b/a_fold"/>
</dbReference>
<proteinExistence type="predicted"/>
<dbReference type="InterPro" id="IPR029055">
    <property type="entry name" value="Ntn_hydrolases_N"/>
</dbReference>
<keyword evidence="5" id="KW-0812">Transmembrane</keyword>
<feature type="compositionally biased region" description="Basic and acidic residues" evidence="4">
    <location>
        <begin position="449"/>
        <end position="458"/>
    </location>
</feature>
<sequence>MHKLKRKVCRDEYLLEMHFQISSMMCGIYACLHVSVPSNEKSRSTINCVCHCTHIKDSILKRRGPDASSSKIIYIRDKVKAIFFASVLHLRGTSVVQQPYEDSYGNLLLWNGEIFHGLEVDDEECDTARLSKCLSDVRCSEGFIKVISSIKGPWSFIYWQEDTKCLWFGRDIFGRRSLLWKNEINNLGTFSLCSVGLEDRAWKEVPADGLYCLDLNEKNLEKNINISKYSWNCSVSGKASDWTSGEVSEGNFMDFHSYTSEQWVLSPLKCCLNDSEPRLEDVVVVSPVDCGQLKRLSGIGSLKDNEDKESVSKQLDQMDLNSYNVESTLESSSLEDKIFISYLRINKFKSLVSQFIEVLAEAVKLRVLNQPLLCKDCLCNLISNDTDKSKEMTRKERKKMPVCVHAPIAVMFSGGLDSVILAYLADRFLPRHLPIDLLNVAFEHKVRMQSTSKKETHSSETTYDTPDRITGKEGVNELSMLKPHRKWNFVEINITRNELQSQRQDCIRQLVYPCATVLDDSLGCASWFAARGSGVIWSDSNSYEPYTSPARVVLLGMGADEQLAGYSRHRVKFKNKGWKGLIEEVALEIDRISSRNLGRDDRVITDHGREGRFPYLDESVVCFLNSLPMWYKADLSLPRGVGEKLLLRLVAFQLGLKKAASLPKRAMQFGSRIAKTEDSKEKGSDACGRLKQTKMI</sequence>
<dbReference type="CDD" id="cd01991">
    <property type="entry name" value="Asn_synthase_B_C"/>
    <property type="match status" value="1"/>
</dbReference>
<organism evidence="6 7">
    <name type="scientific">Limulus polyphemus</name>
    <name type="common">Atlantic horseshoe crab</name>
    <dbReference type="NCBI Taxonomy" id="6850"/>
    <lineage>
        <taxon>Eukaryota</taxon>
        <taxon>Metazoa</taxon>
        <taxon>Ecdysozoa</taxon>
        <taxon>Arthropoda</taxon>
        <taxon>Chelicerata</taxon>
        <taxon>Merostomata</taxon>
        <taxon>Xiphosura</taxon>
        <taxon>Limulidae</taxon>
        <taxon>Limulus</taxon>
    </lineage>
</organism>
<dbReference type="Proteomes" id="UP000694941">
    <property type="component" value="Unplaced"/>
</dbReference>
<evidence type="ECO:0000256" key="3">
    <source>
        <dbReference type="ARBA" id="ARBA00022962"/>
    </source>
</evidence>
<keyword evidence="5" id="KW-1133">Transmembrane helix</keyword>
<dbReference type="PANTHER" id="PTHR45937">
    <property type="entry name" value="ASPARAGINE SYNTHETASE DOMAIN-CONTAINING PROTEIN 1"/>
    <property type="match status" value="1"/>
</dbReference>
<dbReference type="Gene3D" id="3.60.20.10">
    <property type="entry name" value="Glutamine Phosphoribosylpyrophosphate, subunit 1, domain 1"/>
    <property type="match status" value="1"/>
</dbReference>
<evidence type="ECO:0000256" key="2">
    <source>
        <dbReference type="ARBA" id="ARBA00022888"/>
    </source>
</evidence>
<reference evidence="7" key="1">
    <citation type="submission" date="2025-08" db="UniProtKB">
        <authorList>
            <consortium name="RefSeq"/>
        </authorList>
    </citation>
    <scope>IDENTIFICATION</scope>
    <source>
        <tissue evidence="7">Muscle</tissue>
    </source>
</reference>
<evidence type="ECO:0000313" key="7">
    <source>
        <dbReference type="RefSeq" id="XP_022256060.1"/>
    </source>
</evidence>
<keyword evidence="1" id="KW-0028">Amino-acid biosynthesis</keyword>
<dbReference type="GeneID" id="106471747"/>
<evidence type="ECO:0000256" key="1">
    <source>
        <dbReference type="ARBA" id="ARBA00022605"/>
    </source>
</evidence>
<dbReference type="Gene3D" id="3.40.50.620">
    <property type="entry name" value="HUPs"/>
    <property type="match status" value="1"/>
</dbReference>
<feature type="transmembrane region" description="Helical" evidence="5">
    <location>
        <begin position="402"/>
        <end position="425"/>
    </location>
</feature>
<dbReference type="SUPFAM" id="SSF52402">
    <property type="entry name" value="Adenine nucleotide alpha hydrolases-like"/>
    <property type="match status" value="1"/>
</dbReference>
<dbReference type="InterPro" id="IPR051857">
    <property type="entry name" value="Asn_synthetase_domain"/>
</dbReference>
<keyword evidence="5" id="KW-0472">Membrane</keyword>